<reference evidence="1 2" key="1">
    <citation type="journal article" date="2021" name="Nat. Commun.">
        <title>Genetic determinants of endophytism in the Arabidopsis root mycobiome.</title>
        <authorList>
            <person name="Mesny F."/>
            <person name="Miyauchi S."/>
            <person name="Thiergart T."/>
            <person name="Pickel B."/>
            <person name="Atanasova L."/>
            <person name="Karlsson M."/>
            <person name="Huettel B."/>
            <person name="Barry K.W."/>
            <person name="Haridas S."/>
            <person name="Chen C."/>
            <person name="Bauer D."/>
            <person name="Andreopoulos W."/>
            <person name="Pangilinan J."/>
            <person name="LaButti K."/>
            <person name="Riley R."/>
            <person name="Lipzen A."/>
            <person name="Clum A."/>
            <person name="Drula E."/>
            <person name="Henrissat B."/>
            <person name="Kohler A."/>
            <person name="Grigoriev I.V."/>
            <person name="Martin F.M."/>
            <person name="Hacquard S."/>
        </authorList>
    </citation>
    <scope>NUCLEOTIDE SEQUENCE [LARGE SCALE GENOMIC DNA]</scope>
    <source>
        <strain evidence="1 2">MPI-SDFR-AT-0080</strain>
    </source>
</reference>
<sequence length="162" mass="17786">MAAASSAVPALPGRGTGTGHCCSTTCTRLHRLSYRRFDSTRRADAPSIPSVLCARTPAIDPPELPRPRPQLPAMVGKKSGRALMRDEGLERTDNNLDLTTWPQVSMINQKNYYTSVTPSPQLFPLASSARCQTSVPVLLSSNPRLSNQCRINIWPVGEWKEL</sequence>
<proteinExistence type="predicted"/>
<protein>
    <submittedName>
        <fullName evidence="1">Uncharacterized protein</fullName>
    </submittedName>
</protein>
<gene>
    <name evidence="1" type="ORF">B0J12DRAFT_701356</name>
</gene>
<keyword evidence="2" id="KW-1185">Reference proteome</keyword>
<dbReference type="Proteomes" id="UP000774617">
    <property type="component" value="Unassembled WGS sequence"/>
</dbReference>
<evidence type="ECO:0000313" key="1">
    <source>
        <dbReference type="EMBL" id="KAH7045264.1"/>
    </source>
</evidence>
<accession>A0ABQ8G5Q8</accession>
<organism evidence="1 2">
    <name type="scientific">Macrophomina phaseolina</name>
    <dbReference type="NCBI Taxonomy" id="35725"/>
    <lineage>
        <taxon>Eukaryota</taxon>
        <taxon>Fungi</taxon>
        <taxon>Dikarya</taxon>
        <taxon>Ascomycota</taxon>
        <taxon>Pezizomycotina</taxon>
        <taxon>Dothideomycetes</taxon>
        <taxon>Dothideomycetes incertae sedis</taxon>
        <taxon>Botryosphaeriales</taxon>
        <taxon>Botryosphaeriaceae</taxon>
        <taxon>Macrophomina</taxon>
    </lineage>
</organism>
<name>A0ABQ8G5Q8_9PEZI</name>
<comment type="caution">
    <text evidence="1">The sequence shown here is derived from an EMBL/GenBank/DDBJ whole genome shotgun (WGS) entry which is preliminary data.</text>
</comment>
<evidence type="ECO:0000313" key="2">
    <source>
        <dbReference type="Proteomes" id="UP000774617"/>
    </source>
</evidence>
<dbReference type="EMBL" id="JAGTJR010000019">
    <property type="protein sequence ID" value="KAH7045264.1"/>
    <property type="molecule type" value="Genomic_DNA"/>
</dbReference>